<name>A0A9P7UQ98_9AGAR</name>
<dbReference type="Pfam" id="PF16850">
    <property type="entry name" value="Inhibitor_I66"/>
    <property type="match status" value="1"/>
</dbReference>
<sequence>MSLHSGYHFIYDIRGKPIALPVETSSNPRAVLRHIKDVPPIFAVWNIEQGSEPDTYILFNRGSYTSPTDGLVCAVLTEGKPPAEEWVIEPAPGYPPDSNKYMYVDHVIFEPELSVKRQTLISILTNNRESAWMVAEGKKEAQVESRSSCLASVFQILCTPLPG</sequence>
<evidence type="ECO:0000313" key="2">
    <source>
        <dbReference type="Proteomes" id="UP001049176"/>
    </source>
</evidence>
<proteinExistence type="predicted"/>
<dbReference type="EMBL" id="CM032188">
    <property type="protein sequence ID" value="KAG7087889.1"/>
    <property type="molecule type" value="Genomic_DNA"/>
</dbReference>
<dbReference type="GeneID" id="66081011"/>
<organism evidence="1 2">
    <name type="scientific">Marasmius oreades</name>
    <name type="common">fairy-ring Marasmius</name>
    <dbReference type="NCBI Taxonomy" id="181124"/>
    <lineage>
        <taxon>Eukaryota</taxon>
        <taxon>Fungi</taxon>
        <taxon>Dikarya</taxon>
        <taxon>Basidiomycota</taxon>
        <taxon>Agaricomycotina</taxon>
        <taxon>Agaricomycetes</taxon>
        <taxon>Agaricomycetidae</taxon>
        <taxon>Agaricales</taxon>
        <taxon>Marasmiineae</taxon>
        <taxon>Marasmiaceae</taxon>
        <taxon>Marasmius</taxon>
    </lineage>
</organism>
<protein>
    <submittedName>
        <fullName evidence="1">Uncharacterized protein</fullName>
    </submittedName>
</protein>
<dbReference type="Proteomes" id="UP001049176">
    <property type="component" value="Chromosome 8"/>
</dbReference>
<dbReference type="GO" id="GO:0004867">
    <property type="term" value="F:serine-type endopeptidase inhibitor activity"/>
    <property type="evidence" value="ECO:0007669"/>
    <property type="project" value="InterPro"/>
</dbReference>
<reference evidence="1" key="1">
    <citation type="journal article" date="2021" name="Genome Biol. Evol.">
        <title>The assembled and annotated genome of the fairy-ring fungus Marasmius oreades.</title>
        <authorList>
            <person name="Hiltunen M."/>
            <person name="Ament-Velasquez S.L."/>
            <person name="Johannesson H."/>
        </authorList>
    </citation>
    <scope>NUCLEOTIDE SEQUENCE</scope>
    <source>
        <strain evidence="1">03SP1</strain>
    </source>
</reference>
<dbReference type="RefSeq" id="XP_043004360.1">
    <property type="nucleotide sequence ID" value="XM_043156995.1"/>
</dbReference>
<dbReference type="AlphaFoldDB" id="A0A9P7UQ98"/>
<dbReference type="Gene3D" id="2.80.10.50">
    <property type="match status" value="1"/>
</dbReference>
<dbReference type="InterPro" id="IPR031755">
    <property type="entry name" value="Inhibitor_I66"/>
</dbReference>
<gene>
    <name evidence="1" type="ORF">E1B28_011936</name>
</gene>
<dbReference type="KEGG" id="more:E1B28_011936"/>
<accession>A0A9P7UQ98</accession>
<comment type="caution">
    <text evidence="1">The sequence shown here is derived from an EMBL/GenBank/DDBJ whole genome shotgun (WGS) entry which is preliminary data.</text>
</comment>
<evidence type="ECO:0000313" key="1">
    <source>
        <dbReference type="EMBL" id="KAG7087889.1"/>
    </source>
</evidence>
<keyword evidence="2" id="KW-1185">Reference proteome</keyword>